<dbReference type="InterPro" id="IPR002784">
    <property type="entry name" value="Ribosomal_eL14_dom"/>
</dbReference>
<comment type="function">
    <text evidence="1">Component of the ribosome, a large ribonucleoprotein complex responsible for the synthesis of proteins in the cell. The small ribosomal subunit (SSU) binds messenger RNAs (mRNAs) and translates the encoded message by selecting cognate aminoacyl-transfer RNA (tRNA) molecules. The large subunit (LSU) contains the ribosomal catalytic site termed the peptidyl transferase center (PTC), which catalyzes the formation of peptide bonds, thereby polymerizing the amino acids delivered by tRNAs into a polypeptide chain. The nascent polypeptides leave the ribosome through a tunnel in the LSU and interact with protein factors that function in enzymatic processing, targeting, and the membrane insertion of nascent chains at the exit of the ribosomal tunnel.</text>
</comment>
<dbReference type="Pfam" id="PF00467">
    <property type="entry name" value="KOW"/>
    <property type="match status" value="1"/>
</dbReference>
<dbReference type="GO" id="GO:0042273">
    <property type="term" value="P:ribosomal large subunit biogenesis"/>
    <property type="evidence" value="ECO:0007669"/>
    <property type="project" value="TreeGrafter"/>
</dbReference>
<evidence type="ECO:0000256" key="2">
    <source>
        <dbReference type="ARBA" id="ARBA00004496"/>
    </source>
</evidence>
<evidence type="ECO:0000256" key="5">
    <source>
        <dbReference type="ARBA" id="ARBA00022980"/>
    </source>
</evidence>
<dbReference type="Gene3D" id="2.30.30.30">
    <property type="match status" value="1"/>
</dbReference>
<dbReference type="Gene3D" id="6.10.250.2270">
    <property type="match status" value="1"/>
</dbReference>
<evidence type="ECO:0000256" key="3">
    <source>
        <dbReference type="ARBA" id="ARBA00006592"/>
    </source>
</evidence>
<protein>
    <submittedName>
        <fullName evidence="8">60S ribosomal protein L14-A</fullName>
    </submittedName>
</protein>
<dbReference type="SUPFAM" id="SSF50104">
    <property type="entry name" value="Translation proteins SH3-like domain"/>
    <property type="match status" value="1"/>
</dbReference>
<dbReference type="InterPro" id="IPR008991">
    <property type="entry name" value="Translation_prot_SH3-like_sf"/>
</dbReference>
<evidence type="ECO:0000256" key="6">
    <source>
        <dbReference type="ARBA" id="ARBA00023274"/>
    </source>
</evidence>
<evidence type="ECO:0000256" key="1">
    <source>
        <dbReference type="ARBA" id="ARBA00004021"/>
    </source>
</evidence>
<accession>A0A2T0FFU6</accession>
<dbReference type="EMBL" id="NDIQ01000001">
    <property type="protein sequence ID" value="PRT53850.1"/>
    <property type="molecule type" value="Genomic_DNA"/>
</dbReference>
<dbReference type="AlphaFoldDB" id="A0A2T0FFU6"/>
<evidence type="ECO:0000313" key="8">
    <source>
        <dbReference type="EMBL" id="PRT53850.1"/>
    </source>
</evidence>
<feature type="domain" description="KOW" evidence="7">
    <location>
        <begin position="11"/>
        <end position="38"/>
    </location>
</feature>
<dbReference type="InterPro" id="IPR014722">
    <property type="entry name" value="Rib_uL2_dom2"/>
</dbReference>
<organism evidence="8 9">
    <name type="scientific">Wickerhamiella sorbophila</name>
    <dbReference type="NCBI Taxonomy" id="45607"/>
    <lineage>
        <taxon>Eukaryota</taxon>
        <taxon>Fungi</taxon>
        <taxon>Dikarya</taxon>
        <taxon>Ascomycota</taxon>
        <taxon>Saccharomycotina</taxon>
        <taxon>Dipodascomycetes</taxon>
        <taxon>Dipodascales</taxon>
        <taxon>Trichomonascaceae</taxon>
        <taxon>Wickerhamiella</taxon>
    </lineage>
</organism>
<evidence type="ECO:0000259" key="7">
    <source>
        <dbReference type="SMART" id="SM00739"/>
    </source>
</evidence>
<comment type="similarity">
    <text evidence="3">Belongs to the eukaryotic ribosomal protein eL14 family.</text>
</comment>
<keyword evidence="9" id="KW-1185">Reference proteome</keyword>
<dbReference type="GeneID" id="36515219"/>
<dbReference type="OrthoDB" id="1875589at2759"/>
<gene>
    <name evidence="8" type="ORF">B9G98_01470</name>
</gene>
<keyword evidence="5 8" id="KW-0689">Ribosomal protein</keyword>
<dbReference type="InterPro" id="IPR039660">
    <property type="entry name" value="Ribosomal_eL14"/>
</dbReference>
<dbReference type="GO" id="GO:0003723">
    <property type="term" value="F:RNA binding"/>
    <property type="evidence" value="ECO:0007669"/>
    <property type="project" value="InterPro"/>
</dbReference>
<keyword evidence="4" id="KW-0963">Cytoplasm</keyword>
<dbReference type="GO" id="GO:0022625">
    <property type="term" value="C:cytosolic large ribosomal subunit"/>
    <property type="evidence" value="ECO:0007669"/>
    <property type="project" value="TreeGrafter"/>
</dbReference>
<dbReference type="CDD" id="cd23702">
    <property type="entry name" value="eL14"/>
    <property type="match status" value="1"/>
</dbReference>
<name>A0A2T0FFU6_9ASCO</name>
<comment type="subcellular location">
    <subcellularLocation>
        <location evidence="2">Cytoplasm</location>
    </subcellularLocation>
</comment>
<reference evidence="8 9" key="1">
    <citation type="submission" date="2017-04" db="EMBL/GenBank/DDBJ databases">
        <title>Genome sequencing of [Candida] sorbophila.</title>
        <authorList>
            <person name="Ahn J.O."/>
        </authorList>
    </citation>
    <scope>NUCLEOTIDE SEQUENCE [LARGE SCALE GENOMIC DNA]</scope>
    <source>
        <strain evidence="8 9">DS02</strain>
    </source>
</reference>
<evidence type="ECO:0000256" key="4">
    <source>
        <dbReference type="ARBA" id="ARBA00022490"/>
    </source>
</evidence>
<evidence type="ECO:0000313" key="9">
    <source>
        <dbReference type="Proteomes" id="UP000238350"/>
    </source>
</evidence>
<keyword evidence="6" id="KW-0687">Ribonucleoprotein</keyword>
<dbReference type="GO" id="GO:0006412">
    <property type="term" value="P:translation"/>
    <property type="evidence" value="ECO:0007669"/>
    <property type="project" value="InterPro"/>
</dbReference>
<dbReference type="GO" id="GO:0003735">
    <property type="term" value="F:structural constituent of ribosome"/>
    <property type="evidence" value="ECO:0007669"/>
    <property type="project" value="InterPro"/>
</dbReference>
<dbReference type="PANTHER" id="PTHR11127:SF2">
    <property type="entry name" value="LARGE RIBOSOMAL SUBUNIT PROTEIN EL14"/>
    <property type="match status" value="1"/>
</dbReference>
<dbReference type="SMART" id="SM00739">
    <property type="entry name" value="KOW"/>
    <property type="match status" value="1"/>
</dbReference>
<dbReference type="Proteomes" id="UP000238350">
    <property type="component" value="Unassembled WGS sequence"/>
</dbReference>
<proteinExistence type="inferred from homology"/>
<dbReference type="RefSeq" id="XP_024663796.1">
    <property type="nucleotide sequence ID" value="XM_024808028.1"/>
</dbReference>
<dbReference type="STRING" id="45607.A0A2T0FFU6"/>
<dbReference type="PANTHER" id="PTHR11127">
    <property type="entry name" value="60S RIBOSOMAL PROTEIN L14"/>
    <property type="match status" value="1"/>
</dbReference>
<dbReference type="FunFam" id="2.30.30.30:FF:000030">
    <property type="entry name" value="60S ribosomal protein L14"/>
    <property type="match status" value="1"/>
</dbReference>
<comment type="caution">
    <text evidence="8">The sequence shown here is derived from an EMBL/GenBank/DDBJ whole genome shotgun (WGS) entry which is preliminary data.</text>
</comment>
<dbReference type="InterPro" id="IPR005824">
    <property type="entry name" value="KOW"/>
</dbReference>
<sequence length="137" mass="15526">MSEVKSINWRQVELGRIVLINRGPYAGKLATIVEIIDHKRVLVDGPKTGVPRQGANLGHVTLTQHVIPKLPRAAGTAAVAKKWVSSKVEDKWNESAWAKKIAQRQRRRELSDFERFQVLVLKKQRRYAVRKAVAKAN</sequence>
<dbReference type="Pfam" id="PF01929">
    <property type="entry name" value="Ribosomal_L14e"/>
    <property type="match status" value="1"/>
</dbReference>